<dbReference type="PROSITE" id="PS50125">
    <property type="entry name" value="GUANYLATE_CYCLASE_2"/>
    <property type="match status" value="1"/>
</dbReference>
<reference evidence="23" key="1">
    <citation type="journal article" date="2020" name="mSystems">
        <title>Genome- and Community-Level Interaction Insights into Carbon Utilization and Element Cycling Functions of Hydrothermarchaeota in Hydrothermal Sediment.</title>
        <authorList>
            <person name="Zhou Z."/>
            <person name="Liu Y."/>
            <person name="Xu W."/>
            <person name="Pan J."/>
            <person name="Luo Z.H."/>
            <person name="Li M."/>
        </authorList>
    </citation>
    <scope>NUCLEOTIDE SEQUENCE [LARGE SCALE GENOMIC DNA]</scope>
    <source>
        <strain evidence="23">SpSt-374</strain>
    </source>
</reference>
<dbReference type="InterPro" id="IPR050401">
    <property type="entry name" value="Cyclic_nucleotide_synthase"/>
</dbReference>
<evidence type="ECO:0000256" key="16">
    <source>
        <dbReference type="ARBA" id="ARBA00064436"/>
    </source>
</evidence>
<sequence>MPRSGGPVLHDSTRIHGETESATETEPRDLLAVLVFFMLESRPRDRQLVDLVSAVAAQLGTAIQQKQTEAELRALFAAMNDVIFAIDSQGYYLKIAPTNPELLYKPSAELLGKTLHEVFDRPVADAFIGYIWDALNSQAPLNIEYNLNIKGQEVLFAATISPISDDSVIWIARDITERKRAEEARQLAEEKYRSIFENAAEGIYQTTPSGQYISANPAMARIYGYASAEELMVKLTDIGQQLYVNPNRRDDFVAALEVDDSLANFEAQVYRKDGSVIWISENARAVRDLGGQLIFYEGIVEDITQRKLAEEALRAEQEKSERLLLNILPAAIADQLKHDQSVTPMQFDEATIVFADIVNFTPLSAQMSATELVSLLNEIFSTFDHLADKHGLEKIKTLGDAYMVAGGLPVPRDDHALAIADMTLDMLANISKFHTNTGEQFQIRIGVNTGPVVAGVIGIKKFIYDLWGDTVNTAARMESHGLPGAIQVTEATYQKLKHRYHLTKRGIINVKGKGPMTTYWLQGRKE</sequence>
<dbReference type="FunFam" id="3.30.70.1230:FF:000033">
    <property type="entry name" value="Adenylate cyclase"/>
    <property type="match status" value="1"/>
</dbReference>
<dbReference type="CDD" id="cd07302">
    <property type="entry name" value="CHD"/>
    <property type="match status" value="1"/>
</dbReference>
<dbReference type="SUPFAM" id="SSF55785">
    <property type="entry name" value="PYP-like sensor domain (PAS domain)"/>
    <property type="match status" value="2"/>
</dbReference>
<dbReference type="SUPFAM" id="SSF55073">
    <property type="entry name" value="Nucleotide cyclase"/>
    <property type="match status" value="1"/>
</dbReference>
<dbReference type="InterPro" id="IPR000014">
    <property type="entry name" value="PAS"/>
</dbReference>
<dbReference type="InterPro" id="IPR018297">
    <property type="entry name" value="A/G_cyclase_CS"/>
</dbReference>
<dbReference type="Pfam" id="PF13426">
    <property type="entry name" value="PAS_9"/>
    <property type="match status" value="1"/>
</dbReference>
<evidence type="ECO:0000256" key="3">
    <source>
        <dbReference type="ARBA" id="ARBA00012201"/>
    </source>
</evidence>
<dbReference type="SMART" id="SM00086">
    <property type="entry name" value="PAC"/>
    <property type="match status" value="2"/>
</dbReference>
<evidence type="ECO:0000256" key="12">
    <source>
        <dbReference type="ARBA" id="ARBA00023136"/>
    </source>
</evidence>
<name>A0A7C3ZLN1_9CYAN</name>
<keyword evidence="11" id="KW-0115">cAMP biosynthesis</keyword>
<keyword evidence="10" id="KW-1133">Transmembrane helix</keyword>
<dbReference type="InterPro" id="IPR001054">
    <property type="entry name" value="A/G_cyclase"/>
</dbReference>
<keyword evidence="12" id="KW-0472">Membrane</keyword>
<comment type="subcellular location">
    <subcellularLocation>
        <location evidence="2">Membrane</location>
    </subcellularLocation>
</comment>
<evidence type="ECO:0000256" key="7">
    <source>
        <dbReference type="ARBA" id="ARBA00022741"/>
    </source>
</evidence>
<dbReference type="PROSITE" id="PS00452">
    <property type="entry name" value="GUANYLATE_CYCLASE_1"/>
    <property type="match status" value="1"/>
</dbReference>
<dbReference type="EMBL" id="DSPX01000154">
    <property type="protein sequence ID" value="HGG01982.1"/>
    <property type="molecule type" value="Genomic_DNA"/>
</dbReference>
<accession>A0A7C3ZLN1</accession>
<evidence type="ECO:0000256" key="1">
    <source>
        <dbReference type="ARBA" id="ARBA00001593"/>
    </source>
</evidence>
<dbReference type="InterPro" id="IPR001610">
    <property type="entry name" value="PAC"/>
</dbReference>
<keyword evidence="8" id="KW-0067">ATP-binding</keyword>
<organism evidence="23">
    <name type="scientific">Planktothricoides sp. SpSt-374</name>
    <dbReference type="NCBI Taxonomy" id="2282167"/>
    <lineage>
        <taxon>Bacteria</taxon>
        <taxon>Bacillati</taxon>
        <taxon>Cyanobacteriota</taxon>
        <taxon>Cyanophyceae</taxon>
        <taxon>Oscillatoriophycideae</taxon>
        <taxon>Oscillatoriales</taxon>
        <taxon>Oscillatoriaceae</taxon>
        <taxon>Planktothricoides</taxon>
    </lineage>
</organism>
<evidence type="ECO:0000256" key="17">
    <source>
        <dbReference type="RuleBase" id="RU000405"/>
    </source>
</evidence>
<protein>
    <recommendedName>
        <fullName evidence="4">Adenylate cyclase</fullName>
        <ecNumber evidence="3">4.6.1.1</ecNumber>
    </recommendedName>
    <alternativeName>
        <fullName evidence="14">ATP pyrophosphate-lyase</fullName>
    </alternativeName>
    <alternativeName>
        <fullName evidence="15">Adenylyl cyclase</fullName>
    </alternativeName>
</protein>
<evidence type="ECO:0000256" key="4">
    <source>
        <dbReference type="ARBA" id="ARBA00021420"/>
    </source>
</evidence>
<keyword evidence="18" id="KW-0175">Coiled coil</keyword>
<keyword evidence="6" id="KW-0479">Metal-binding</keyword>
<dbReference type="PROSITE" id="PS50112">
    <property type="entry name" value="PAS"/>
    <property type="match status" value="2"/>
</dbReference>
<proteinExistence type="inferred from homology"/>
<keyword evidence="13 17" id="KW-0456">Lyase</keyword>
<evidence type="ECO:0000259" key="22">
    <source>
        <dbReference type="PROSITE" id="PS50125"/>
    </source>
</evidence>
<evidence type="ECO:0000259" key="21">
    <source>
        <dbReference type="PROSITE" id="PS50113"/>
    </source>
</evidence>
<evidence type="ECO:0000256" key="11">
    <source>
        <dbReference type="ARBA" id="ARBA00022998"/>
    </source>
</evidence>
<feature type="coiled-coil region" evidence="18">
    <location>
        <begin position="171"/>
        <end position="198"/>
    </location>
</feature>
<dbReference type="PANTHER" id="PTHR11920">
    <property type="entry name" value="GUANYLYL CYCLASE"/>
    <property type="match status" value="1"/>
</dbReference>
<evidence type="ECO:0000256" key="5">
    <source>
        <dbReference type="ARBA" id="ARBA00022692"/>
    </source>
</evidence>
<dbReference type="InterPro" id="IPR029787">
    <property type="entry name" value="Nucleotide_cyclase"/>
</dbReference>
<comment type="caution">
    <text evidence="23">The sequence shown here is derived from an EMBL/GenBank/DDBJ whole genome shotgun (WGS) entry which is preliminary data.</text>
</comment>
<keyword evidence="7" id="KW-0547">Nucleotide-binding</keyword>
<evidence type="ECO:0000259" key="20">
    <source>
        <dbReference type="PROSITE" id="PS50112"/>
    </source>
</evidence>
<evidence type="ECO:0000256" key="9">
    <source>
        <dbReference type="ARBA" id="ARBA00022842"/>
    </source>
</evidence>
<feature type="domain" description="Guanylate cyclase" evidence="22">
    <location>
        <begin position="351"/>
        <end position="478"/>
    </location>
</feature>
<comment type="catalytic activity">
    <reaction evidence="1">
        <text>ATP = 3',5'-cyclic AMP + diphosphate</text>
        <dbReference type="Rhea" id="RHEA:15389"/>
        <dbReference type="ChEBI" id="CHEBI:30616"/>
        <dbReference type="ChEBI" id="CHEBI:33019"/>
        <dbReference type="ChEBI" id="CHEBI:58165"/>
        <dbReference type="EC" id="4.6.1.1"/>
    </reaction>
</comment>
<evidence type="ECO:0000256" key="18">
    <source>
        <dbReference type="SAM" id="Coils"/>
    </source>
</evidence>
<dbReference type="GO" id="GO:0006171">
    <property type="term" value="P:cAMP biosynthetic process"/>
    <property type="evidence" value="ECO:0007669"/>
    <property type="project" value="UniProtKB-KW"/>
</dbReference>
<dbReference type="GO" id="GO:0035556">
    <property type="term" value="P:intracellular signal transduction"/>
    <property type="evidence" value="ECO:0007669"/>
    <property type="project" value="InterPro"/>
</dbReference>
<evidence type="ECO:0000256" key="19">
    <source>
        <dbReference type="SAM" id="MobiDB-lite"/>
    </source>
</evidence>
<feature type="domain" description="PAS" evidence="20">
    <location>
        <begin position="188"/>
        <end position="229"/>
    </location>
</feature>
<dbReference type="GO" id="GO:0005886">
    <property type="term" value="C:plasma membrane"/>
    <property type="evidence" value="ECO:0007669"/>
    <property type="project" value="UniProtKB-ARBA"/>
</dbReference>
<evidence type="ECO:0000256" key="10">
    <source>
        <dbReference type="ARBA" id="ARBA00022989"/>
    </source>
</evidence>
<evidence type="ECO:0000256" key="2">
    <source>
        <dbReference type="ARBA" id="ARBA00004370"/>
    </source>
</evidence>
<dbReference type="PROSITE" id="PS50113">
    <property type="entry name" value="PAC"/>
    <property type="match status" value="1"/>
</dbReference>
<keyword evidence="5" id="KW-0812">Transmembrane</keyword>
<keyword evidence="9" id="KW-0460">Magnesium</keyword>
<evidence type="ECO:0000256" key="13">
    <source>
        <dbReference type="ARBA" id="ARBA00023239"/>
    </source>
</evidence>
<dbReference type="InterPro" id="IPR013656">
    <property type="entry name" value="PAS_4"/>
</dbReference>
<evidence type="ECO:0000313" key="23">
    <source>
        <dbReference type="EMBL" id="HGG01982.1"/>
    </source>
</evidence>
<dbReference type="CDD" id="cd00130">
    <property type="entry name" value="PAS"/>
    <property type="match status" value="2"/>
</dbReference>
<comment type="subunit">
    <text evidence="16">Homodimer. Can also exist as monomer.</text>
</comment>
<evidence type="ECO:0000256" key="14">
    <source>
        <dbReference type="ARBA" id="ARBA00032597"/>
    </source>
</evidence>
<dbReference type="Pfam" id="PF00211">
    <property type="entry name" value="Guanylate_cyc"/>
    <property type="match status" value="1"/>
</dbReference>
<dbReference type="GO" id="GO:0005524">
    <property type="term" value="F:ATP binding"/>
    <property type="evidence" value="ECO:0007669"/>
    <property type="project" value="UniProtKB-KW"/>
</dbReference>
<dbReference type="GO" id="GO:0004016">
    <property type="term" value="F:adenylate cyclase activity"/>
    <property type="evidence" value="ECO:0007669"/>
    <property type="project" value="UniProtKB-EC"/>
</dbReference>
<dbReference type="SMART" id="SM00044">
    <property type="entry name" value="CYCc"/>
    <property type="match status" value="1"/>
</dbReference>
<dbReference type="NCBIfam" id="TIGR00229">
    <property type="entry name" value="sensory_box"/>
    <property type="match status" value="2"/>
</dbReference>
<dbReference type="InterPro" id="IPR035965">
    <property type="entry name" value="PAS-like_dom_sf"/>
</dbReference>
<dbReference type="Gene3D" id="3.30.70.1230">
    <property type="entry name" value="Nucleotide cyclase"/>
    <property type="match status" value="1"/>
</dbReference>
<gene>
    <name evidence="23" type="ORF">ENR15_15400</name>
</gene>
<dbReference type="GO" id="GO:0046872">
    <property type="term" value="F:metal ion binding"/>
    <property type="evidence" value="ECO:0007669"/>
    <property type="project" value="UniProtKB-KW"/>
</dbReference>
<dbReference type="Pfam" id="PF08448">
    <property type="entry name" value="PAS_4"/>
    <property type="match status" value="1"/>
</dbReference>
<dbReference type="InterPro" id="IPR000700">
    <property type="entry name" value="PAS-assoc_C"/>
</dbReference>
<evidence type="ECO:0000256" key="6">
    <source>
        <dbReference type="ARBA" id="ARBA00022723"/>
    </source>
</evidence>
<dbReference type="AlphaFoldDB" id="A0A7C3ZLN1"/>
<feature type="region of interest" description="Disordered" evidence="19">
    <location>
        <begin position="1"/>
        <end position="23"/>
    </location>
</feature>
<feature type="compositionally biased region" description="Basic and acidic residues" evidence="19">
    <location>
        <begin position="11"/>
        <end position="23"/>
    </location>
</feature>
<evidence type="ECO:0000256" key="8">
    <source>
        <dbReference type="ARBA" id="ARBA00022840"/>
    </source>
</evidence>
<feature type="domain" description="PAC" evidence="21">
    <location>
        <begin position="263"/>
        <end position="315"/>
    </location>
</feature>
<comment type="similarity">
    <text evidence="17">Belongs to the adenylyl cyclase class-4/guanylyl cyclase family.</text>
</comment>
<dbReference type="EC" id="4.6.1.1" evidence="3"/>
<dbReference type="Gene3D" id="3.30.450.20">
    <property type="entry name" value="PAS domain"/>
    <property type="match status" value="2"/>
</dbReference>
<dbReference type="PANTHER" id="PTHR11920:SF335">
    <property type="entry name" value="GUANYLATE CYCLASE"/>
    <property type="match status" value="1"/>
</dbReference>
<dbReference type="SMART" id="SM00091">
    <property type="entry name" value="PAS"/>
    <property type="match status" value="2"/>
</dbReference>
<feature type="domain" description="PAS" evidence="20">
    <location>
        <begin position="68"/>
        <end position="138"/>
    </location>
</feature>
<evidence type="ECO:0000256" key="15">
    <source>
        <dbReference type="ARBA" id="ARBA00032637"/>
    </source>
</evidence>